<keyword evidence="4" id="KW-1133">Transmembrane helix</keyword>
<keyword evidence="2" id="KW-1015">Disulfide bond</keyword>
<dbReference type="InterPro" id="IPR016186">
    <property type="entry name" value="C-type_lectin-like/link_sf"/>
</dbReference>
<keyword evidence="4" id="KW-0472">Membrane</keyword>
<dbReference type="GO" id="GO:0030246">
    <property type="term" value="F:carbohydrate binding"/>
    <property type="evidence" value="ECO:0007669"/>
    <property type="project" value="UniProtKB-KW"/>
</dbReference>
<dbReference type="Gene3D" id="3.10.100.10">
    <property type="entry name" value="Mannose-Binding Protein A, subunit A"/>
    <property type="match status" value="1"/>
</dbReference>
<dbReference type="Proteomes" id="UP001497482">
    <property type="component" value="Chromosome 3"/>
</dbReference>
<dbReference type="AlphaFoldDB" id="A0AAV2LIZ9"/>
<dbReference type="SUPFAM" id="SSF56436">
    <property type="entry name" value="C-type lectin-like"/>
    <property type="match status" value="1"/>
</dbReference>
<dbReference type="PANTHER" id="PTHR46490:SF6">
    <property type="entry name" value="ASIALOGLYCOPROTEIN RECEPTOR 1-LIKE-RELATED"/>
    <property type="match status" value="1"/>
</dbReference>
<feature type="transmembrane region" description="Helical" evidence="4">
    <location>
        <begin position="39"/>
        <end position="60"/>
    </location>
</feature>
<accession>A0AAV2LIZ9</accession>
<evidence type="ECO:0000313" key="6">
    <source>
        <dbReference type="Proteomes" id="UP001497482"/>
    </source>
</evidence>
<keyword evidence="6" id="KW-1185">Reference proteome</keyword>
<dbReference type="PANTHER" id="PTHR46490">
    <property type="entry name" value="C-TYPE LECTIN DOMAIN FAMILY 12 MEMBER A-RELATED"/>
    <property type="match status" value="1"/>
</dbReference>
<evidence type="ECO:0000256" key="1">
    <source>
        <dbReference type="ARBA" id="ARBA00022734"/>
    </source>
</evidence>
<proteinExistence type="predicted"/>
<keyword evidence="1" id="KW-0430">Lectin</keyword>
<dbReference type="InterPro" id="IPR052309">
    <property type="entry name" value="C-type_Lectin_Domain_Fam1"/>
</dbReference>
<evidence type="ECO:0000256" key="2">
    <source>
        <dbReference type="ARBA" id="ARBA00023157"/>
    </source>
</evidence>
<reference evidence="5 6" key="1">
    <citation type="submission" date="2024-04" db="EMBL/GenBank/DDBJ databases">
        <authorList>
            <person name="Waldvogel A.-M."/>
            <person name="Schoenle A."/>
        </authorList>
    </citation>
    <scope>NUCLEOTIDE SEQUENCE [LARGE SCALE GENOMIC DNA]</scope>
</reference>
<name>A0AAV2LIZ9_KNICA</name>
<organism evidence="5 6">
    <name type="scientific">Knipowitschia caucasica</name>
    <name type="common">Caucasian dwarf goby</name>
    <name type="synonym">Pomatoschistus caucasicus</name>
    <dbReference type="NCBI Taxonomy" id="637954"/>
    <lineage>
        <taxon>Eukaryota</taxon>
        <taxon>Metazoa</taxon>
        <taxon>Chordata</taxon>
        <taxon>Craniata</taxon>
        <taxon>Vertebrata</taxon>
        <taxon>Euteleostomi</taxon>
        <taxon>Actinopterygii</taxon>
        <taxon>Neopterygii</taxon>
        <taxon>Teleostei</taxon>
        <taxon>Neoteleostei</taxon>
        <taxon>Acanthomorphata</taxon>
        <taxon>Gobiaria</taxon>
        <taxon>Gobiiformes</taxon>
        <taxon>Gobioidei</taxon>
        <taxon>Gobiidae</taxon>
        <taxon>Gobiinae</taxon>
        <taxon>Knipowitschia</taxon>
    </lineage>
</organism>
<evidence type="ECO:0000313" key="5">
    <source>
        <dbReference type="EMBL" id="CAL1602353.1"/>
    </source>
</evidence>
<evidence type="ECO:0000256" key="4">
    <source>
        <dbReference type="SAM" id="Phobius"/>
    </source>
</evidence>
<evidence type="ECO:0000256" key="3">
    <source>
        <dbReference type="ARBA" id="ARBA00023180"/>
    </source>
</evidence>
<gene>
    <name evidence="5" type="ORF">KC01_LOCUS30137</name>
</gene>
<dbReference type="EMBL" id="OZ035825">
    <property type="protein sequence ID" value="CAL1602353.1"/>
    <property type="molecule type" value="Genomic_DNA"/>
</dbReference>
<keyword evidence="4" id="KW-0812">Transmembrane</keyword>
<protein>
    <submittedName>
        <fullName evidence="5">Uncharacterized protein</fullName>
    </submittedName>
</protein>
<keyword evidence="3" id="KW-0325">Glycoprotein</keyword>
<sequence>MEDMEVIKERTHEKTHGQEDADCAEAAAVVPSETAHFKVATVFLAIVSFVLFSTAVGVGARYGAVLVELKGLWLKSTLQTDALQISTLQIDAQQIHIWNLTEERDQINSSYVSVMKELDQTKDKMASTAAVSCADGWRLFGFKCYYLSQISYTWSNARRQCYYQGADLVVIEGRDEMVRALPASSDRTSLGYTTQ</sequence>
<dbReference type="InterPro" id="IPR016187">
    <property type="entry name" value="CTDL_fold"/>
</dbReference>